<keyword evidence="2" id="KW-0812">Transmembrane</keyword>
<dbReference type="Proteomes" id="UP000813461">
    <property type="component" value="Unassembled WGS sequence"/>
</dbReference>
<feature type="compositionally biased region" description="Basic and acidic residues" evidence="1">
    <location>
        <begin position="293"/>
        <end position="306"/>
    </location>
</feature>
<feature type="region of interest" description="Disordered" evidence="1">
    <location>
        <begin position="284"/>
        <end position="306"/>
    </location>
</feature>
<keyword evidence="2" id="KW-1133">Transmembrane helix</keyword>
<protein>
    <recommendedName>
        <fullName evidence="3">DUF7703 domain-containing protein</fullName>
    </recommendedName>
</protein>
<keyword evidence="2" id="KW-0472">Membrane</keyword>
<evidence type="ECO:0000256" key="2">
    <source>
        <dbReference type="SAM" id="Phobius"/>
    </source>
</evidence>
<evidence type="ECO:0000313" key="5">
    <source>
        <dbReference type="Proteomes" id="UP000813461"/>
    </source>
</evidence>
<dbReference type="OrthoDB" id="405906at2759"/>
<dbReference type="Pfam" id="PF24802">
    <property type="entry name" value="DUF7703"/>
    <property type="match status" value="1"/>
</dbReference>
<dbReference type="AlphaFoldDB" id="A0A8K0R1Z2"/>
<evidence type="ECO:0000313" key="4">
    <source>
        <dbReference type="EMBL" id="KAH7083904.1"/>
    </source>
</evidence>
<feature type="transmembrane region" description="Helical" evidence="2">
    <location>
        <begin position="20"/>
        <end position="44"/>
    </location>
</feature>
<feature type="region of interest" description="Disordered" evidence="1">
    <location>
        <begin position="320"/>
        <end position="359"/>
    </location>
</feature>
<evidence type="ECO:0000259" key="3">
    <source>
        <dbReference type="Pfam" id="PF24802"/>
    </source>
</evidence>
<proteinExistence type="predicted"/>
<organism evidence="4 5">
    <name type="scientific">Paraphoma chrysanthemicola</name>
    <dbReference type="NCBI Taxonomy" id="798071"/>
    <lineage>
        <taxon>Eukaryota</taxon>
        <taxon>Fungi</taxon>
        <taxon>Dikarya</taxon>
        <taxon>Ascomycota</taxon>
        <taxon>Pezizomycotina</taxon>
        <taxon>Dothideomycetes</taxon>
        <taxon>Pleosporomycetidae</taxon>
        <taxon>Pleosporales</taxon>
        <taxon>Pleosporineae</taxon>
        <taxon>Phaeosphaeriaceae</taxon>
        <taxon>Paraphoma</taxon>
    </lineage>
</organism>
<comment type="caution">
    <text evidence="4">The sequence shown here is derived from an EMBL/GenBank/DDBJ whole genome shotgun (WGS) entry which is preliminary data.</text>
</comment>
<feature type="transmembrane region" description="Helical" evidence="2">
    <location>
        <begin position="78"/>
        <end position="104"/>
    </location>
</feature>
<name>A0A8K0R1Z2_9PLEO</name>
<feature type="transmembrane region" description="Helical" evidence="2">
    <location>
        <begin position="116"/>
        <end position="140"/>
    </location>
</feature>
<evidence type="ECO:0000256" key="1">
    <source>
        <dbReference type="SAM" id="MobiDB-lite"/>
    </source>
</evidence>
<feature type="transmembrane region" description="Helical" evidence="2">
    <location>
        <begin position="51"/>
        <end position="72"/>
    </location>
</feature>
<keyword evidence="5" id="KW-1185">Reference proteome</keyword>
<dbReference type="EMBL" id="JAGMVJ010000013">
    <property type="protein sequence ID" value="KAH7083904.1"/>
    <property type="molecule type" value="Genomic_DNA"/>
</dbReference>
<accession>A0A8K0R1Z2</accession>
<dbReference type="PANTHER" id="PTHR37013">
    <property type="entry name" value="INTEGRAL MEMBRANE PROTEIN (AFU_ORTHOLOGUE AFUA_1G05950)-RELATED"/>
    <property type="match status" value="1"/>
</dbReference>
<feature type="domain" description="DUF7703" evidence="3">
    <location>
        <begin position="13"/>
        <end position="255"/>
    </location>
</feature>
<dbReference type="InterPro" id="IPR056120">
    <property type="entry name" value="DUF7703"/>
</dbReference>
<sequence length="359" mass="40230">MVKEEDVGIVGGVNVGLPILMTMVAFLSIGLYNVIELTFLIFAIFKRRKGLYFWSLLVATWGIVPHALGFVFKFFEVLSIPTISSAIVGLGWPCMVTGQSLVLYSRLHLVAQHQRTLRWVLGMIVFNAITIHIPVIALALTSEATQSARIIRVFMIFDKVQLVVFFVQEAIISIIYIYETIRLLGNGDQPNGRPLRKLLGHLLLVNAVVLILDATLVVTQFTGYYLIQTTYKTAVYSVKLKIEFSVLNRLVQIVKSKRGGPDCLSSNSIALRTWTSSKIAQFGPSKGDQSFTRMDDNDSSIQDKKGSIAEPSVRIIEEECYPQHPHEAHNVESDPTASRRVRQDLEAPALRPLEPIYRQ</sequence>
<feature type="transmembrane region" description="Helical" evidence="2">
    <location>
        <begin position="198"/>
        <end position="227"/>
    </location>
</feature>
<gene>
    <name evidence="4" type="ORF">FB567DRAFT_94262</name>
</gene>
<reference evidence="4" key="1">
    <citation type="journal article" date="2021" name="Nat. Commun.">
        <title>Genetic determinants of endophytism in the Arabidopsis root mycobiome.</title>
        <authorList>
            <person name="Mesny F."/>
            <person name="Miyauchi S."/>
            <person name="Thiergart T."/>
            <person name="Pickel B."/>
            <person name="Atanasova L."/>
            <person name="Karlsson M."/>
            <person name="Huettel B."/>
            <person name="Barry K.W."/>
            <person name="Haridas S."/>
            <person name="Chen C."/>
            <person name="Bauer D."/>
            <person name="Andreopoulos W."/>
            <person name="Pangilinan J."/>
            <person name="LaButti K."/>
            <person name="Riley R."/>
            <person name="Lipzen A."/>
            <person name="Clum A."/>
            <person name="Drula E."/>
            <person name="Henrissat B."/>
            <person name="Kohler A."/>
            <person name="Grigoriev I.V."/>
            <person name="Martin F.M."/>
            <person name="Hacquard S."/>
        </authorList>
    </citation>
    <scope>NUCLEOTIDE SEQUENCE</scope>
    <source>
        <strain evidence="4">MPI-SDFR-AT-0120</strain>
    </source>
</reference>
<dbReference type="PANTHER" id="PTHR37013:SF4">
    <property type="entry name" value="INTEGRAL MEMBRANE PROTEIN"/>
    <property type="match status" value="1"/>
</dbReference>
<feature type="transmembrane region" description="Helical" evidence="2">
    <location>
        <begin position="160"/>
        <end position="178"/>
    </location>
</feature>